<dbReference type="NCBIfam" id="TIGR01143">
    <property type="entry name" value="murF"/>
    <property type="match status" value="1"/>
</dbReference>
<feature type="domain" description="Mur ligase central" evidence="14">
    <location>
        <begin position="95"/>
        <end position="275"/>
    </location>
</feature>
<dbReference type="InterPro" id="IPR013221">
    <property type="entry name" value="Mur_ligase_cen"/>
</dbReference>
<dbReference type="Gene3D" id="3.40.1190.10">
    <property type="entry name" value="Mur-like, catalytic domain"/>
    <property type="match status" value="1"/>
</dbReference>
<dbReference type="InterPro" id="IPR004101">
    <property type="entry name" value="Mur_ligase_C"/>
</dbReference>
<dbReference type="GO" id="GO:0008360">
    <property type="term" value="P:regulation of cell shape"/>
    <property type="evidence" value="ECO:0007669"/>
    <property type="project" value="UniProtKB-KW"/>
</dbReference>
<dbReference type="InterPro" id="IPR036565">
    <property type="entry name" value="Mur-like_cat_sf"/>
</dbReference>
<evidence type="ECO:0000256" key="1">
    <source>
        <dbReference type="ARBA" id="ARBA00022490"/>
    </source>
</evidence>
<keyword evidence="6 10" id="KW-0133">Cell shape</keyword>
<protein>
    <recommendedName>
        <fullName evidence="10 11">UDP-N-acetylmuramoyl-tripeptide--D-alanyl-D-alanine ligase</fullName>
        <ecNumber evidence="10 11">6.3.2.10</ecNumber>
    </recommendedName>
    <alternativeName>
        <fullName evidence="10">D-alanyl-D-alanine-adding enzyme</fullName>
    </alternativeName>
</protein>
<keyword evidence="4 10" id="KW-0547">Nucleotide-binding</keyword>
<name>A0A315ZI58_SEDFL</name>
<comment type="subcellular location">
    <subcellularLocation>
        <location evidence="10 11">Cytoplasm</location>
    </subcellularLocation>
</comment>
<dbReference type="InterPro" id="IPR051046">
    <property type="entry name" value="MurCDEF_CellWall_CoF430Synth"/>
</dbReference>
<feature type="domain" description="Mur ligase N-terminal catalytic" evidence="12">
    <location>
        <begin position="16"/>
        <end position="84"/>
    </location>
</feature>
<comment type="similarity">
    <text evidence="10">Belongs to the MurCDEF family. MurF subfamily.</text>
</comment>
<comment type="pathway">
    <text evidence="10 11">Cell wall biogenesis; peptidoglycan biosynthesis.</text>
</comment>
<evidence type="ECO:0000259" key="13">
    <source>
        <dbReference type="Pfam" id="PF02875"/>
    </source>
</evidence>
<keyword evidence="1 10" id="KW-0963">Cytoplasm</keyword>
<evidence type="ECO:0000256" key="9">
    <source>
        <dbReference type="ARBA" id="ARBA00023316"/>
    </source>
</evidence>
<accession>A0A315ZI58</accession>
<feature type="domain" description="Mur ligase C-terminal" evidence="13">
    <location>
        <begin position="299"/>
        <end position="414"/>
    </location>
</feature>
<dbReference type="GO" id="GO:0005737">
    <property type="term" value="C:cytoplasm"/>
    <property type="evidence" value="ECO:0007669"/>
    <property type="project" value="UniProtKB-SubCell"/>
</dbReference>
<keyword evidence="8 10" id="KW-0131">Cell cycle</keyword>
<organism evidence="15 16">
    <name type="scientific">Sediminitomix flava</name>
    <dbReference type="NCBI Taxonomy" id="379075"/>
    <lineage>
        <taxon>Bacteria</taxon>
        <taxon>Pseudomonadati</taxon>
        <taxon>Bacteroidota</taxon>
        <taxon>Cytophagia</taxon>
        <taxon>Cytophagales</taxon>
        <taxon>Flammeovirgaceae</taxon>
        <taxon>Sediminitomix</taxon>
    </lineage>
</organism>
<dbReference type="GO" id="GO:0047480">
    <property type="term" value="F:UDP-N-acetylmuramoyl-tripeptide-D-alanyl-D-alanine ligase activity"/>
    <property type="evidence" value="ECO:0007669"/>
    <property type="project" value="UniProtKB-UniRule"/>
</dbReference>
<dbReference type="Pfam" id="PF08245">
    <property type="entry name" value="Mur_ligase_M"/>
    <property type="match status" value="1"/>
</dbReference>
<dbReference type="SUPFAM" id="SSF63418">
    <property type="entry name" value="MurE/MurF N-terminal domain"/>
    <property type="match status" value="1"/>
</dbReference>
<dbReference type="PANTHER" id="PTHR43024:SF1">
    <property type="entry name" value="UDP-N-ACETYLMURAMOYL-TRIPEPTIDE--D-ALANYL-D-ALANINE LIGASE"/>
    <property type="match status" value="1"/>
</dbReference>
<dbReference type="AlphaFoldDB" id="A0A315ZI58"/>
<dbReference type="Pfam" id="PF01225">
    <property type="entry name" value="Mur_ligase"/>
    <property type="match status" value="1"/>
</dbReference>
<gene>
    <name evidence="10" type="primary">murF</name>
    <name evidence="15" type="ORF">BC781_1011288</name>
</gene>
<comment type="catalytic activity">
    <reaction evidence="10 11">
        <text>D-alanyl-D-alanine + UDP-N-acetyl-alpha-D-muramoyl-L-alanyl-gamma-D-glutamyl-meso-2,6-diaminopimelate + ATP = UDP-N-acetyl-alpha-D-muramoyl-L-alanyl-gamma-D-glutamyl-meso-2,6-diaminopimeloyl-D-alanyl-D-alanine + ADP + phosphate + H(+)</text>
        <dbReference type="Rhea" id="RHEA:28374"/>
        <dbReference type="ChEBI" id="CHEBI:15378"/>
        <dbReference type="ChEBI" id="CHEBI:30616"/>
        <dbReference type="ChEBI" id="CHEBI:43474"/>
        <dbReference type="ChEBI" id="CHEBI:57822"/>
        <dbReference type="ChEBI" id="CHEBI:61386"/>
        <dbReference type="ChEBI" id="CHEBI:83905"/>
        <dbReference type="ChEBI" id="CHEBI:456216"/>
        <dbReference type="EC" id="6.3.2.10"/>
    </reaction>
</comment>
<keyword evidence="2 10" id="KW-0436">Ligase</keyword>
<comment type="caution">
    <text evidence="15">The sequence shown here is derived from an EMBL/GenBank/DDBJ whole genome shotgun (WGS) entry which is preliminary data.</text>
</comment>
<dbReference type="SUPFAM" id="SSF53623">
    <property type="entry name" value="MurD-like peptide ligases, catalytic domain"/>
    <property type="match status" value="1"/>
</dbReference>
<dbReference type="InterPro" id="IPR000713">
    <property type="entry name" value="Mur_ligase_N"/>
</dbReference>
<feature type="binding site" evidence="10">
    <location>
        <begin position="97"/>
        <end position="103"/>
    </location>
    <ligand>
        <name>ATP</name>
        <dbReference type="ChEBI" id="CHEBI:30616"/>
    </ligand>
</feature>
<dbReference type="GO" id="GO:0051301">
    <property type="term" value="P:cell division"/>
    <property type="evidence" value="ECO:0007669"/>
    <property type="project" value="UniProtKB-KW"/>
</dbReference>
<evidence type="ECO:0000256" key="7">
    <source>
        <dbReference type="ARBA" id="ARBA00022984"/>
    </source>
</evidence>
<dbReference type="GO" id="GO:0008766">
    <property type="term" value="F:UDP-N-acetylmuramoylalanyl-D-glutamyl-2,6-diaminopimelate-D-alanyl-D-alanine ligase activity"/>
    <property type="evidence" value="ECO:0007669"/>
    <property type="project" value="RHEA"/>
</dbReference>
<evidence type="ECO:0000256" key="2">
    <source>
        <dbReference type="ARBA" id="ARBA00022598"/>
    </source>
</evidence>
<dbReference type="GO" id="GO:0009252">
    <property type="term" value="P:peptidoglycan biosynthetic process"/>
    <property type="evidence" value="ECO:0007669"/>
    <property type="project" value="UniProtKB-UniRule"/>
</dbReference>
<dbReference type="Pfam" id="PF02875">
    <property type="entry name" value="Mur_ligase_C"/>
    <property type="match status" value="1"/>
</dbReference>
<dbReference type="SUPFAM" id="SSF53244">
    <property type="entry name" value="MurD-like peptide ligases, peptide-binding domain"/>
    <property type="match status" value="1"/>
</dbReference>
<sequence length="426" mass="48268">MQIEQLYQKYLEHPNVITDSRKIEEGCIFFALKGASFNGNEFAKEALEKGAAYSIIDEEKYKSSDKCILVENVLECLQKLAAHHRNQFDIPVVAVTGSNGKTTTKEILFQVLSKKYKTHATKGNFNNHIGVPLTLLDMPLDTEMALIEMGDNHVGEVIELCKYANPNYGFITNIGKDHIEGFGSFEANVRAKSEIFDFLIKANGTAFINSQDPILKNMARRFEKPIFYGDEYDFSNLTFLGASPFIKYKDRQETVVQTQLLGAYNFENIQTAFCLGKYFEVENNDIHDAISNYIPDNNRSQFLEKGSNAIVLDAYNANPSSVEAALENFAQFETEKTKLVILGDMFELGDISAEEHKRMIDIALEKDLDAIFCGERYTAHKTDKAQFFESRDRLLAYLKNNKIENSLVLVKGSRSMKLEEVLDYLG</sequence>
<keyword evidence="5 10" id="KW-0067">ATP-binding</keyword>
<evidence type="ECO:0000256" key="4">
    <source>
        <dbReference type="ARBA" id="ARBA00022741"/>
    </source>
</evidence>
<dbReference type="HAMAP" id="MF_02019">
    <property type="entry name" value="MurF"/>
    <property type="match status" value="1"/>
</dbReference>
<dbReference type="InterPro" id="IPR035911">
    <property type="entry name" value="MurE/MurF_N"/>
</dbReference>
<evidence type="ECO:0000313" key="16">
    <source>
        <dbReference type="Proteomes" id="UP000245535"/>
    </source>
</evidence>
<keyword evidence="7 10" id="KW-0573">Peptidoglycan synthesis</keyword>
<dbReference type="GO" id="GO:0005524">
    <property type="term" value="F:ATP binding"/>
    <property type="evidence" value="ECO:0007669"/>
    <property type="project" value="UniProtKB-UniRule"/>
</dbReference>
<dbReference type="GO" id="GO:0071555">
    <property type="term" value="P:cell wall organization"/>
    <property type="evidence" value="ECO:0007669"/>
    <property type="project" value="UniProtKB-KW"/>
</dbReference>
<evidence type="ECO:0000259" key="12">
    <source>
        <dbReference type="Pfam" id="PF01225"/>
    </source>
</evidence>
<reference evidence="15 16" key="1">
    <citation type="submission" date="2018-03" db="EMBL/GenBank/DDBJ databases">
        <title>Genomic Encyclopedia of Archaeal and Bacterial Type Strains, Phase II (KMG-II): from individual species to whole genera.</title>
        <authorList>
            <person name="Goeker M."/>
        </authorList>
    </citation>
    <scope>NUCLEOTIDE SEQUENCE [LARGE SCALE GENOMIC DNA]</scope>
    <source>
        <strain evidence="15 16">DSM 28229</strain>
    </source>
</reference>
<evidence type="ECO:0000313" key="15">
    <source>
        <dbReference type="EMBL" id="PWJ44899.1"/>
    </source>
</evidence>
<dbReference type="EC" id="6.3.2.10" evidence="10 11"/>
<dbReference type="InterPro" id="IPR036615">
    <property type="entry name" value="Mur_ligase_C_dom_sf"/>
</dbReference>
<dbReference type="OrthoDB" id="9801978at2"/>
<evidence type="ECO:0000256" key="8">
    <source>
        <dbReference type="ARBA" id="ARBA00023306"/>
    </source>
</evidence>
<dbReference type="Gene3D" id="3.40.1390.10">
    <property type="entry name" value="MurE/MurF, N-terminal domain"/>
    <property type="match status" value="1"/>
</dbReference>
<dbReference type="Proteomes" id="UP000245535">
    <property type="component" value="Unassembled WGS sequence"/>
</dbReference>
<evidence type="ECO:0000259" key="14">
    <source>
        <dbReference type="Pfam" id="PF08245"/>
    </source>
</evidence>
<keyword evidence="9 10" id="KW-0961">Cell wall biogenesis/degradation</keyword>
<evidence type="ECO:0000256" key="5">
    <source>
        <dbReference type="ARBA" id="ARBA00022840"/>
    </source>
</evidence>
<dbReference type="InterPro" id="IPR005863">
    <property type="entry name" value="UDP-N-AcMur_synth"/>
</dbReference>
<dbReference type="PANTHER" id="PTHR43024">
    <property type="entry name" value="UDP-N-ACETYLMURAMOYL-TRIPEPTIDE--D-ALANYL-D-ALANINE LIGASE"/>
    <property type="match status" value="1"/>
</dbReference>
<proteinExistence type="inferred from homology"/>
<evidence type="ECO:0000256" key="10">
    <source>
        <dbReference type="HAMAP-Rule" id="MF_02019"/>
    </source>
</evidence>
<dbReference type="UniPathway" id="UPA00219"/>
<keyword evidence="3 10" id="KW-0132">Cell division</keyword>
<keyword evidence="16" id="KW-1185">Reference proteome</keyword>
<dbReference type="Gene3D" id="3.90.190.20">
    <property type="entry name" value="Mur ligase, C-terminal domain"/>
    <property type="match status" value="1"/>
</dbReference>
<dbReference type="EMBL" id="QGDO01000001">
    <property type="protein sequence ID" value="PWJ44899.1"/>
    <property type="molecule type" value="Genomic_DNA"/>
</dbReference>
<evidence type="ECO:0000256" key="3">
    <source>
        <dbReference type="ARBA" id="ARBA00022618"/>
    </source>
</evidence>
<comment type="function">
    <text evidence="10 11">Involved in cell wall formation. Catalyzes the final step in the synthesis of UDP-N-acetylmuramoyl-pentapeptide, the precursor of murein.</text>
</comment>
<evidence type="ECO:0000256" key="6">
    <source>
        <dbReference type="ARBA" id="ARBA00022960"/>
    </source>
</evidence>
<evidence type="ECO:0000256" key="11">
    <source>
        <dbReference type="RuleBase" id="RU004136"/>
    </source>
</evidence>
<dbReference type="RefSeq" id="WP_109616362.1">
    <property type="nucleotide sequence ID" value="NZ_QGDO01000001.1"/>
</dbReference>